<organism evidence="2 3">
    <name type="scientific">Neisseria gonorrhoeae 3502</name>
    <dbReference type="NCBI Taxonomy" id="1193404"/>
    <lineage>
        <taxon>Bacteria</taxon>
        <taxon>Pseudomonadati</taxon>
        <taxon>Pseudomonadota</taxon>
        <taxon>Betaproteobacteria</taxon>
        <taxon>Neisseriales</taxon>
        <taxon>Neisseriaceae</taxon>
        <taxon>Neisseria</taxon>
    </lineage>
</organism>
<gene>
    <name evidence="2" type="ORF">N776_09880</name>
</gene>
<evidence type="ECO:0000256" key="1">
    <source>
        <dbReference type="SAM" id="MobiDB-lite"/>
    </source>
</evidence>
<feature type="region of interest" description="Disordered" evidence="1">
    <location>
        <begin position="1"/>
        <end position="77"/>
    </location>
</feature>
<protein>
    <submittedName>
        <fullName evidence="2">Uncharacterized protein</fullName>
    </submittedName>
</protein>
<accession>A0AA44ZHR9</accession>
<dbReference type="EMBL" id="AVBE01000002">
    <property type="protein sequence ID" value="PHJ36416.1"/>
    <property type="molecule type" value="Genomic_DNA"/>
</dbReference>
<dbReference type="AlphaFoldDB" id="A0AA44ZHR9"/>
<proteinExistence type="predicted"/>
<dbReference type="Proteomes" id="UP000223296">
    <property type="component" value="Unassembled WGS sequence"/>
</dbReference>
<evidence type="ECO:0000313" key="3">
    <source>
        <dbReference type="Proteomes" id="UP000223296"/>
    </source>
</evidence>
<name>A0AA44ZHR9_NEIGO</name>
<evidence type="ECO:0000313" key="2">
    <source>
        <dbReference type="EMBL" id="PHJ36416.1"/>
    </source>
</evidence>
<reference evidence="2 3" key="1">
    <citation type="submission" date="2013-08" db="EMBL/GenBank/DDBJ databases">
        <authorList>
            <person name="Trees D."/>
        </authorList>
    </citation>
    <scope>NUCLEOTIDE SEQUENCE [LARGE SCALE GENOMIC DNA]</scope>
    <source>
        <strain evidence="2 3">3502</strain>
    </source>
</reference>
<comment type="caution">
    <text evidence="2">The sequence shown here is derived from an EMBL/GenBank/DDBJ whole genome shotgun (WGS) entry which is preliminary data.</text>
</comment>
<sequence length="183" mass="19506">MRRAVANTMGSMTISPASKKIGKPKISEATPGANGARFSPNIRISASASDCAPPDVSTKRPSIAPRPTRSATPPSVPPKFLTSTSLTMLPVGKPVAKAVSRLAMTSVSSARMRNLTIKIRMRMIAAAEMPNRVCADSVCVRPSICKAFLCNKSTKLSGFFKLCENDSTNRAVSCLSEVIFLFI</sequence>